<dbReference type="GO" id="GO:0005198">
    <property type="term" value="F:structural molecule activity"/>
    <property type="evidence" value="ECO:0007669"/>
    <property type="project" value="InterPro"/>
</dbReference>
<dbReference type="PANTHER" id="PTHR34653:SF1">
    <property type="entry name" value="FLAGELLAR HOOK-BASAL BODY COMPLEX PROTEIN FLIE"/>
    <property type="match status" value="1"/>
</dbReference>
<comment type="subcellular location">
    <subcellularLocation>
        <location evidence="1">Bacterial flagellum basal body</location>
    </subcellularLocation>
</comment>
<dbReference type="HAMAP" id="MF_00724">
    <property type="entry name" value="FliE"/>
    <property type="match status" value="1"/>
</dbReference>
<name>B9TCX8_RICCO</name>
<protein>
    <recommendedName>
        <fullName evidence="5">Flagellar hook-basal body complex protein FliE</fullName>
    </recommendedName>
</protein>
<reference evidence="4" key="1">
    <citation type="journal article" date="2010" name="Nat. Biotechnol.">
        <title>Draft genome sequence of the oilseed species Ricinus communis.</title>
        <authorList>
            <person name="Chan A.P."/>
            <person name="Crabtree J."/>
            <person name="Zhao Q."/>
            <person name="Lorenzi H."/>
            <person name="Orvis J."/>
            <person name="Puiu D."/>
            <person name="Melake-Berhan A."/>
            <person name="Jones K.M."/>
            <person name="Redman J."/>
            <person name="Chen G."/>
            <person name="Cahoon E.B."/>
            <person name="Gedil M."/>
            <person name="Stanke M."/>
            <person name="Haas B.J."/>
            <person name="Wortman J.R."/>
            <person name="Fraser-Liggett C.M."/>
            <person name="Ravel J."/>
            <person name="Rabinowicz P.D."/>
        </authorList>
    </citation>
    <scope>NUCLEOTIDE SEQUENCE [LARGE SCALE GENOMIC DNA]</scope>
    <source>
        <strain evidence="4">cv. Hale</strain>
    </source>
</reference>
<sequence length="121" mass="12524">MGAMNTMGTELAGLIRADLAALTNDANRLASVAPAANAGHPALGNGTGDFSFAQSMKNALVSVDQDQQVANQKMADVDSGKSDDLVGAMLSSQQANLSFSMLMQVRNKVMGAVDELLKLPV</sequence>
<dbReference type="EMBL" id="EQ977687">
    <property type="protein sequence ID" value="EEF26285.1"/>
    <property type="molecule type" value="Genomic_DNA"/>
</dbReference>
<evidence type="ECO:0008006" key="5">
    <source>
        <dbReference type="Google" id="ProtNLM"/>
    </source>
</evidence>
<dbReference type="GO" id="GO:0003774">
    <property type="term" value="F:cytoskeletal motor activity"/>
    <property type="evidence" value="ECO:0007669"/>
    <property type="project" value="InterPro"/>
</dbReference>
<dbReference type="PRINTS" id="PR01006">
    <property type="entry name" value="FLGHOOKFLIE"/>
</dbReference>
<keyword evidence="2" id="KW-0975">Bacterial flagellum</keyword>
<keyword evidence="4" id="KW-1185">Reference proteome</keyword>
<evidence type="ECO:0000313" key="4">
    <source>
        <dbReference type="Proteomes" id="UP000008311"/>
    </source>
</evidence>
<dbReference type="Proteomes" id="UP000008311">
    <property type="component" value="Unassembled WGS sequence"/>
</dbReference>
<gene>
    <name evidence="3" type="ORF">RCOM_1845540</name>
</gene>
<dbReference type="PANTHER" id="PTHR34653">
    <property type="match status" value="1"/>
</dbReference>
<accession>B9TCX8</accession>
<proteinExistence type="inferred from homology"/>
<evidence type="ECO:0000256" key="2">
    <source>
        <dbReference type="ARBA" id="ARBA00023143"/>
    </source>
</evidence>
<dbReference type="Pfam" id="PF02049">
    <property type="entry name" value="FliE"/>
    <property type="match status" value="1"/>
</dbReference>
<dbReference type="InterPro" id="IPR001624">
    <property type="entry name" value="FliE"/>
</dbReference>
<evidence type="ECO:0000313" key="3">
    <source>
        <dbReference type="EMBL" id="EEF26285.1"/>
    </source>
</evidence>
<organism evidence="3 4">
    <name type="scientific">Ricinus communis</name>
    <name type="common">Castor bean</name>
    <dbReference type="NCBI Taxonomy" id="3988"/>
    <lineage>
        <taxon>Eukaryota</taxon>
        <taxon>Viridiplantae</taxon>
        <taxon>Streptophyta</taxon>
        <taxon>Embryophyta</taxon>
        <taxon>Tracheophyta</taxon>
        <taxon>Spermatophyta</taxon>
        <taxon>Magnoliopsida</taxon>
        <taxon>eudicotyledons</taxon>
        <taxon>Gunneridae</taxon>
        <taxon>Pentapetalae</taxon>
        <taxon>rosids</taxon>
        <taxon>fabids</taxon>
        <taxon>Malpighiales</taxon>
        <taxon>Euphorbiaceae</taxon>
        <taxon>Acalyphoideae</taxon>
        <taxon>Acalypheae</taxon>
        <taxon>Ricinus</taxon>
    </lineage>
</organism>
<evidence type="ECO:0000256" key="1">
    <source>
        <dbReference type="ARBA" id="ARBA00004117"/>
    </source>
</evidence>
<dbReference type="InParanoid" id="B9TCX8"/>
<dbReference type="AlphaFoldDB" id="B9TCX8"/>